<keyword evidence="1" id="KW-1133">Transmembrane helix</keyword>
<dbReference type="InParanoid" id="H1YZZ2"/>
<keyword evidence="1" id="KW-0472">Membrane</keyword>
<dbReference type="Proteomes" id="UP000005741">
    <property type="component" value="Chromosome"/>
</dbReference>
<protein>
    <submittedName>
        <fullName evidence="2">Uncharacterized protein</fullName>
    </submittedName>
</protein>
<proteinExistence type="predicted"/>
<dbReference type="HOGENOM" id="CLU_1340745_0_0_2"/>
<feature type="transmembrane region" description="Helical" evidence="1">
    <location>
        <begin position="49"/>
        <end position="69"/>
    </location>
</feature>
<keyword evidence="3" id="KW-1185">Reference proteome</keyword>
<dbReference type="RefSeq" id="WP_004076943.1">
    <property type="nucleotide sequence ID" value="NZ_CM001436.1"/>
</dbReference>
<evidence type="ECO:0000313" key="3">
    <source>
        <dbReference type="Proteomes" id="UP000005741"/>
    </source>
</evidence>
<dbReference type="EMBL" id="CM001436">
    <property type="protein sequence ID" value="EHQ35199.1"/>
    <property type="molecule type" value="Genomic_DNA"/>
</dbReference>
<accession>H1YZZ2</accession>
<feature type="transmembrane region" description="Helical" evidence="1">
    <location>
        <begin position="12"/>
        <end position="37"/>
    </location>
</feature>
<keyword evidence="1" id="KW-0812">Transmembrane</keyword>
<dbReference type="OrthoDB" id="113552at2157"/>
<name>H1YZZ2_9EURY</name>
<reference evidence="2 3" key="1">
    <citation type="submission" date="2011-10" db="EMBL/GenBank/DDBJ databases">
        <title>The Improved High-Quality Draft genome of Methanoplanus limicola DSM 2279.</title>
        <authorList>
            <consortium name="US DOE Joint Genome Institute (JGI-PGF)"/>
            <person name="Lucas S."/>
            <person name="Copeland A."/>
            <person name="Lapidus A."/>
            <person name="Glavina del Rio T."/>
            <person name="Dalin E."/>
            <person name="Tice H."/>
            <person name="Bruce D."/>
            <person name="Goodwin L."/>
            <person name="Pitluck S."/>
            <person name="Peters L."/>
            <person name="Mikhailova N."/>
            <person name="Lu M."/>
            <person name="Kyrpides N."/>
            <person name="Mavromatis K."/>
            <person name="Ivanova N."/>
            <person name="Markowitz V."/>
            <person name="Cheng J.-F."/>
            <person name="Hugenholtz P."/>
            <person name="Woyke T."/>
            <person name="Wu D."/>
            <person name="Wirth R."/>
            <person name="Brambilla E.-M."/>
            <person name="Klenk H.-P."/>
            <person name="Eisen J.A."/>
        </authorList>
    </citation>
    <scope>NUCLEOTIDE SEQUENCE [LARGE SCALE GENOMIC DNA]</scope>
    <source>
        <strain evidence="2 3">DSM 2279</strain>
    </source>
</reference>
<feature type="transmembrane region" description="Helical" evidence="1">
    <location>
        <begin position="112"/>
        <end position="133"/>
    </location>
</feature>
<feature type="transmembrane region" description="Helical" evidence="1">
    <location>
        <begin position="76"/>
        <end position="92"/>
    </location>
</feature>
<dbReference type="AlphaFoldDB" id="H1YZZ2"/>
<gene>
    <name evidence="2" type="ORF">Metlim_1085</name>
</gene>
<evidence type="ECO:0000256" key="1">
    <source>
        <dbReference type="SAM" id="Phobius"/>
    </source>
</evidence>
<evidence type="ECO:0000313" key="2">
    <source>
        <dbReference type="EMBL" id="EHQ35199.1"/>
    </source>
</evidence>
<organism evidence="2 3">
    <name type="scientific">Methanoplanus limicola DSM 2279</name>
    <dbReference type="NCBI Taxonomy" id="937775"/>
    <lineage>
        <taxon>Archaea</taxon>
        <taxon>Methanobacteriati</taxon>
        <taxon>Methanobacteriota</taxon>
        <taxon>Stenosarchaea group</taxon>
        <taxon>Methanomicrobia</taxon>
        <taxon>Methanomicrobiales</taxon>
        <taxon>Methanomicrobiaceae</taxon>
        <taxon>Methanoplanus</taxon>
    </lineage>
</organism>
<feature type="transmembrane region" description="Helical" evidence="1">
    <location>
        <begin position="176"/>
        <end position="203"/>
    </location>
</feature>
<sequence length="204" mass="23556">MKMKLTAKGMDQVFYYCLLGILIFTSITNFFMFIINWEAWFFGIKMEGLYAGLILFSYFLISSFLAYFLIRHPEKIVIIAGSSVVFFGFLFMDSSVTVQELSNGKNLFTSLSAARVIISINILAAHLIVVRFYKKEDNTLKGDIIWNSIKYEHETNFSLKTTGIKNLEKYATWNNLILAMATFIIIFFLVWLVIPMIIFLILLP</sequence>